<accession>A0A378FU77</accession>
<organism evidence="1 2">
    <name type="scientific">Klebsiella pneumoniae</name>
    <dbReference type="NCBI Taxonomy" id="573"/>
    <lineage>
        <taxon>Bacteria</taxon>
        <taxon>Pseudomonadati</taxon>
        <taxon>Pseudomonadota</taxon>
        <taxon>Gammaproteobacteria</taxon>
        <taxon>Enterobacterales</taxon>
        <taxon>Enterobacteriaceae</taxon>
        <taxon>Klebsiella/Raoultella group</taxon>
        <taxon>Klebsiella</taxon>
        <taxon>Klebsiella pneumoniae complex</taxon>
    </lineage>
</organism>
<sequence length="105" mass="11974">MSWHREFTPNPQHRELYQEMMSKWQTVYADQLGLVDSGLTTSMWQAPGLERRQRVASSPHPNYRFRSAFPPSPFGRGPGCGATLRRSLNPITITALPFSLFLHDG</sequence>
<gene>
    <name evidence="1" type="primary">lsrK_1</name>
    <name evidence="1" type="ORF">NCTC9617_04694</name>
</gene>
<keyword evidence="1" id="KW-0418">Kinase</keyword>
<name>A0A378FU77_KLEPN</name>
<proteinExistence type="predicted"/>
<dbReference type="AlphaFoldDB" id="A0A378FU77"/>
<dbReference type="GO" id="GO:0016301">
    <property type="term" value="F:kinase activity"/>
    <property type="evidence" value="ECO:0007669"/>
    <property type="project" value="UniProtKB-KW"/>
</dbReference>
<keyword evidence="1" id="KW-0808">Transferase</keyword>
<dbReference type="EMBL" id="UGNC01000005">
    <property type="protein sequence ID" value="STW48105.1"/>
    <property type="molecule type" value="Genomic_DNA"/>
</dbReference>
<evidence type="ECO:0000313" key="2">
    <source>
        <dbReference type="Proteomes" id="UP000255167"/>
    </source>
</evidence>
<dbReference type="Proteomes" id="UP000255167">
    <property type="component" value="Unassembled WGS sequence"/>
</dbReference>
<dbReference type="EC" id="2.7.1.-" evidence="1"/>
<reference evidence="1 2" key="1">
    <citation type="submission" date="2018-06" db="EMBL/GenBank/DDBJ databases">
        <authorList>
            <consortium name="Pathogen Informatics"/>
            <person name="Doyle S."/>
        </authorList>
    </citation>
    <scope>NUCLEOTIDE SEQUENCE [LARGE SCALE GENOMIC DNA]</scope>
    <source>
        <strain evidence="1 2">NCTC9617</strain>
    </source>
</reference>
<evidence type="ECO:0000313" key="1">
    <source>
        <dbReference type="EMBL" id="STW48105.1"/>
    </source>
</evidence>
<protein>
    <submittedName>
        <fullName evidence="1">Autoinducer 2 (AI-2) kinase LsrK</fullName>
        <ecNumber evidence="1">2.7.1.-</ecNumber>
    </submittedName>
</protein>